<dbReference type="Gene3D" id="3.40.50.720">
    <property type="entry name" value="NAD(P)-binding Rossmann-like Domain"/>
    <property type="match status" value="1"/>
</dbReference>
<dbReference type="InterPro" id="IPR006367">
    <property type="entry name" value="Sirohaem_synthase_N"/>
</dbReference>
<feature type="region of interest" description="Disordered" evidence="7">
    <location>
        <begin position="1"/>
        <end position="26"/>
    </location>
</feature>
<accession>A0A5M9ZAR9</accession>
<protein>
    <recommendedName>
        <fullName evidence="2">precorrin-2 dehydrogenase</fullName>
        <ecNumber evidence="2">1.3.1.76</ecNumber>
    </recommendedName>
</protein>
<keyword evidence="3" id="KW-0560">Oxidoreductase</keyword>
<comment type="pathway">
    <text evidence="1">Porphyrin-containing compound metabolism; siroheme biosynthesis; sirohydrochlorin from precorrin-2: step 1/1.</text>
</comment>
<sequence length="175" mass="18254">MNAANAANAANDEDEPLTAPGTSPYPVDLRVAGEPAVVIGGGRVATRKVTHLLNAGAKVTVISPELDEALADRAKNGEIAWQAKDYETGDLADARVVIACTDDPAVNHQVVADAKPGQLVNNTADPQESDFFNVAVIEQGKLIVTVSSKGVDPALVRRVKQRLAGVLPDLLAGEE</sequence>
<evidence type="ECO:0000256" key="4">
    <source>
        <dbReference type="ARBA" id="ARBA00023027"/>
    </source>
</evidence>
<dbReference type="EC" id="1.3.1.76" evidence="2"/>
<dbReference type="InterPro" id="IPR036291">
    <property type="entry name" value="NAD(P)-bd_dom_sf"/>
</dbReference>
<comment type="catalytic activity">
    <reaction evidence="6">
        <text>precorrin-2 + NAD(+) = sirohydrochlorin + NADH + 2 H(+)</text>
        <dbReference type="Rhea" id="RHEA:15613"/>
        <dbReference type="ChEBI" id="CHEBI:15378"/>
        <dbReference type="ChEBI" id="CHEBI:57540"/>
        <dbReference type="ChEBI" id="CHEBI:57945"/>
        <dbReference type="ChEBI" id="CHEBI:58351"/>
        <dbReference type="ChEBI" id="CHEBI:58827"/>
        <dbReference type="EC" id="1.3.1.76"/>
    </reaction>
</comment>
<dbReference type="SUPFAM" id="SSF51735">
    <property type="entry name" value="NAD(P)-binding Rossmann-fold domains"/>
    <property type="match status" value="1"/>
</dbReference>
<dbReference type="PANTHER" id="PTHR35330">
    <property type="entry name" value="SIROHEME BIOSYNTHESIS PROTEIN MET8"/>
    <property type="match status" value="1"/>
</dbReference>
<comment type="caution">
    <text evidence="8">The sequence shown here is derived from an EMBL/GenBank/DDBJ whole genome shotgun (WGS) entry which is preliminary data.</text>
</comment>
<evidence type="ECO:0000313" key="9">
    <source>
        <dbReference type="Proteomes" id="UP000326060"/>
    </source>
</evidence>
<dbReference type="NCBIfam" id="TIGR01470">
    <property type="entry name" value="cysG_Nterm"/>
    <property type="match status" value="1"/>
</dbReference>
<evidence type="ECO:0000256" key="5">
    <source>
        <dbReference type="ARBA" id="ARBA00023244"/>
    </source>
</evidence>
<dbReference type="UniPathway" id="UPA00262">
    <property type="reaction ID" value="UER00222"/>
</dbReference>
<dbReference type="GO" id="GO:0019354">
    <property type="term" value="P:siroheme biosynthetic process"/>
    <property type="evidence" value="ECO:0007669"/>
    <property type="project" value="UniProtKB-UniPathway"/>
</dbReference>
<organism evidence="8 9">
    <name type="scientific">Bifidobacterium callitrichos</name>
    <dbReference type="NCBI Taxonomy" id="762209"/>
    <lineage>
        <taxon>Bacteria</taxon>
        <taxon>Bacillati</taxon>
        <taxon>Actinomycetota</taxon>
        <taxon>Actinomycetes</taxon>
        <taxon>Bifidobacteriales</taxon>
        <taxon>Bifidobacteriaceae</taxon>
        <taxon>Bifidobacterium</taxon>
    </lineage>
</organism>
<keyword evidence="4" id="KW-0520">NAD</keyword>
<dbReference type="GO" id="GO:0043115">
    <property type="term" value="F:precorrin-2 dehydrogenase activity"/>
    <property type="evidence" value="ECO:0007669"/>
    <property type="project" value="UniProtKB-EC"/>
</dbReference>
<evidence type="ECO:0000313" key="8">
    <source>
        <dbReference type="EMBL" id="KAA8815593.1"/>
    </source>
</evidence>
<keyword evidence="5" id="KW-0627">Porphyrin biosynthesis</keyword>
<dbReference type="Gene3D" id="3.30.160.110">
    <property type="entry name" value="Siroheme synthase, domain 2"/>
    <property type="match status" value="1"/>
</dbReference>
<dbReference type="PANTHER" id="PTHR35330:SF1">
    <property type="entry name" value="SIROHEME BIOSYNTHESIS PROTEIN MET8"/>
    <property type="match status" value="1"/>
</dbReference>
<evidence type="ECO:0000256" key="2">
    <source>
        <dbReference type="ARBA" id="ARBA00012400"/>
    </source>
</evidence>
<dbReference type="Pfam" id="PF13241">
    <property type="entry name" value="NAD_binding_7"/>
    <property type="match status" value="1"/>
</dbReference>
<dbReference type="EMBL" id="RZJP01000004">
    <property type="protein sequence ID" value="KAA8815593.1"/>
    <property type="molecule type" value="Genomic_DNA"/>
</dbReference>
<dbReference type="AlphaFoldDB" id="A0A5M9ZAR9"/>
<reference evidence="8 9" key="1">
    <citation type="journal article" date="2019" name="Syst. Appl. Microbiol.">
        <title>Characterization of Bifidobacterium species in feaces of the Egyptian fruit bat: Description of B. vespertilionis sp. nov. and B. rousetti sp. nov.</title>
        <authorList>
            <person name="Modesto M."/>
            <person name="Satti M."/>
            <person name="Watanabe K."/>
            <person name="Puglisi E."/>
            <person name="Morelli L."/>
            <person name="Huang C.-H."/>
            <person name="Liou J.-S."/>
            <person name="Miyashita M."/>
            <person name="Tamura T."/>
            <person name="Saito S."/>
            <person name="Mori K."/>
            <person name="Huang L."/>
            <person name="Sciavilla P."/>
            <person name="Sandri C."/>
            <person name="Spiezio C."/>
            <person name="Vitali F."/>
            <person name="Cavalieri D."/>
            <person name="Perpetuini G."/>
            <person name="Tofalo R."/>
            <person name="Bonetti A."/>
            <person name="Arita M."/>
            <person name="Mattarelli P."/>
        </authorList>
    </citation>
    <scope>NUCLEOTIDE SEQUENCE [LARGE SCALE GENOMIC DNA]</scope>
    <source>
        <strain evidence="8 9">RST27</strain>
    </source>
</reference>
<dbReference type="Proteomes" id="UP000326060">
    <property type="component" value="Unassembled WGS sequence"/>
</dbReference>
<name>A0A5M9ZAR9_9BIFI</name>
<proteinExistence type="predicted"/>
<evidence type="ECO:0000256" key="3">
    <source>
        <dbReference type="ARBA" id="ARBA00023002"/>
    </source>
</evidence>
<gene>
    <name evidence="8" type="ORF">EMB92_09195</name>
</gene>
<dbReference type="GO" id="GO:0004325">
    <property type="term" value="F:ferrochelatase activity"/>
    <property type="evidence" value="ECO:0007669"/>
    <property type="project" value="InterPro"/>
</dbReference>
<dbReference type="SUPFAM" id="SSF75615">
    <property type="entry name" value="Siroheme synthase middle domains-like"/>
    <property type="match status" value="1"/>
</dbReference>
<evidence type="ECO:0000256" key="6">
    <source>
        <dbReference type="ARBA" id="ARBA00047561"/>
    </source>
</evidence>
<evidence type="ECO:0000256" key="1">
    <source>
        <dbReference type="ARBA" id="ARBA00005010"/>
    </source>
</evidence>
<dbReference type="InterPro" id="IPR028161">
    <property type="entry name" value="Met8-like"/>
</dbReference>
<feature type="compositionally biased region" description="Low complexity" evidence="7">
    <location>
        <begin position="1"/>
        <end position="10"/>
    </location>
</feature>
<evidence type="ECO:0000256" key="7">
    <source>
        <dbReference type="SAM" id="MobiDB-lite"/>
    </source>
</evidence>